<dbReference type="SUPFAM" id="SSF51735">
    <property type="entry name" value="NAD(P)-binding Rossmann-fold domains"/>
    <property type="match status" value="1"/>
</dbReference>
<dbReference type="AlphaFoldDB" id="A0A1C6UGE6"/>
<dbReference type="GO" id="GO:0004074">
    <property type="term" value="F:biliverdin reductase [NAD(P)H] activity"/>
    <property type="evidence" value="ECO:0007669"/>
    <property type="project" value="TreeGrafter"/>
</dbReference>
<evidence type="ECO:0000313" key="3">
    <source>
        <dbReference type="Proteomes" id="UP000198937"/>
    </source>
</evidence>
<dbReference type="InterPro" id="IPR036291">
    <property type="entry name" value="NAD(P)-bd_dom_sf"/>
</dbReference>
<dbReference type="InterPro" id="IPR051606">
    <property type="entry name" value="Polyketide_Oxido-like"/>
</dbReference>
<proteinExistence type="predicted"/>
<gene>
    <name evidence="2" type="ORF">GA0070617_2267</name>
</gene>
<name>A0A1C6UGE6_9ACTN</name>
<dbReference type="Pfam" id="PF13460">
    <property type="entry name" value="NAD_binding_10"/>
    <property type="match status" value="1"/>
</dbReference>
<dbReference type="EMBL" id="FMIA01000002">
    <property type="protein sequence ID" value="SCL53107.1"/>
    <property type="molecule type" value="Genomic_DNA"/>
</dbReference>
<feature type="domain" description="NAD(P)-binding" evidence="1">
    <location>
        <begin position="7"/>
        <end position="199"/>
    </location>
</feature>
<dbReference type="Gene3D" id="3.40.50.720">
    <property type="entry name" value="NAD(P)-binding Rossmann-like Domain"/>
    <property type="match status" value="1"/>
</dbReference>
<organism evidence="2 3">
    <name type="scientific">Micromonospora yangpuensis</name>
    <dbReference type="NCBI Taxonomy" id="683228"/>
    <lineage>
        <taxon>Bacteria</taxon>
        <taxon>Bacillati</taxon>
        <taxon>Actinomycetota</taxon>
        <taxon>Actinomycetes</taxon>
        <taxon>Micromonosporales</taxon>
        <taxon>Micromonosporaceae</taxon>
        <taxon>Micromonospora</taxon>
    </lineage>
</organism>
<evidence type="ECO:0000259" key="1">
    <source>
        <dbReference type="Pfam" id="PF13460"/>
    </source>
</evidence>
<sequence length="210" mass="22017">MRITVFGATGGTGRHLVRLALDAGHRVTAVVRDPARLPDADRPGLTTVIADSMDPDAISASVTGADAVVSTLGARARTDTTVCADGARAISTAMRAAGTRRLVVVTAAGPVVDEGDGPLTRGVYKPLLRLFLRDTFADFTRAEQVVSGSGLDWTIVRPPRLTRGGHRRYRTALDRNVRGGTALSRADLAHALLATLDDPATVGHTLAVGY</sequence>
<protein>
    <submittedName>
        <fullName evidence="2">Putative NADH-flavin reductase</fullName>
    </submittedName>
</protein>
<reference evidence="2 3" key="1">
    <citation type="submission" date="2016-06" db="EMBL/GenBank/DDBJ databases">
        <authorList>
            <person name="Kjaerup R.B."/>
            <person name="Dalgaard T.S."/>
            <person name="Juul-Madsen H.R."/>
        </authorList>
    </citation>
    <scope>NUCLEOTIDE SEQUENCE [LARGE SCALE GENOMIC DNA]</scope>
    <source>
        <strain evidence="2 3">DSM 45577</strain>
    </source>
</reference>
<dbReference type="PANTHER" id="PTHR43355:SF2">
    <property type="entry name" value="FLAVIN REDUCTASE (NADPH)"/>
    <property type="match status" value="1"/>
</dbReference>
<dbReference type="OrthoDB" id="4115876at2"/>
<dbReference type="STRING" id="683228.GA0070617_2267"/>
<dbReference type="Proteomes" id="UP000198937">
    <property type="component" value="Unassembled WGS sequence"/>
</dbReference>
<dbReference type="GO" id="GO:0042602">
    <property type="term" value="F:riboflavin reductase (NADPH) activity"/>
    <property type="evidence" value="ECO:0007669"/>
    <property type="project" value="TreeGrafter"/>
</dbReference>
<accession>A0A1C6UGE6</accession>
<evidence type="ECO:0000313" key="2">
    <source>
        <dbReference type="EMBL" id="SCL53107.1"/>
    </source>
</evidence>
<dbReference type="CDD" id="cd05244">
    <property type="entry name" value="BVR-B_like_SDR_a"/>
    <property type="match status" value="1"/>
</dbReference>
<dbReference type="RefSeq" id="WP_091436210.1">
    <property type="nucleotide sequence ID" value="NZ_BMMJ01000004.1"/>
</dbReference>
<dbReference type="PANTHER" id="PTHR43355">
    <property type="entry name" value="FLAVIN REDUCTASE (NADPH)"/>
    <property type="match status" value="1"/>
</dbReference>
<keyword evidence="3" id="KW-1185">Reference proteome</keyword>
<dbReference type="InterPro" id="IPR016040">
    <property type="entry name" value="NAD(P)-bd_dom"/>
</dbReference>